<protein>
    <submittedName>
        <fullName evidence="2">Uncharacterized protein</fullName>
    </submittedName>
</protein>
<dbReference type="EMBL" id="JXNT01000004">
    <property type="protein sequence ID" value="ODM19646.1"/>
    <property type="molecule type" value="Genomic_DNA"/>
</dbReference>
<accession>A0A1E3BGY0</accession>
<evidence type="ECO:0000313" key="2">
    <source>
        <dbReference type="EMBL" id="ODM19646.1"/>
    </source>
</evidence>
<evidence type="ECO:0000256" key="1">
    <source>
        <dbReference type="SAM" id="MobiDB-lite"/>
    </source>
</evidence>
<dbReference type="OrthoDB" id="5101662at2759"/>
<feature type="region of interest" description="Disordered" evidence="1">
    <location>
        <begin position="1"/>
        <end position="21"/>
    </location>
</feature>
<dbReference type="VEuPathDB" id="FungiDB:SI65_04631"/>
<dbReference type="Proteomes" id="UP000094569">
    <property type="component" value="Unassembled WGS sequence"/>
</dbReference>
<comment type="caution">
    <text evidence="2">The sequence shown here is derived from an EMBL/GenBank/DDBJ whole genome shotgun (WGS) entry which is preliminary data.</text>
</comment>
<name>A0A1E3BGY0_ASPCR</name>
<sequence length="225" mass="26106">MSAPNYPTGPNTRNAPGPRELVRRPRDLHAEADPATYVNPMDARIFPKLQDEIYKLLEEVELREVVFNEAEEILARDPTWGFYAFIMDYPPDMLEKIPQAMENLIEVTRRNIRAQSTSAYTEEAFRRFKLGVVEDKEALSGASDDRVRAEFRAQLRTLQQLGENDFIRTPARNYACLVLDKPTVFMLADLSFPDNMRDDWPHFHVKAIRIVDAWWKRPATNVSSY</sequence>
<proteinExistence type="predicted"/>
<keyword evidence="3" id="KW-1185">Reference proteome</keyword>
<dbReference type="AlphaFoldDB" id="A0A1E3BGY0"/>
<reference evidence="2 3" key="1">
    <citation type="journal article" date="2016" name="BMC Genomics">
        <title>Comparative genomic and transcriptomic analyses of the Fuzhuan brick tea-fermentation fungus Aspergillus cristatus.</title>
        <authorList>
            <person name="Ge Y."/>
            <person name="Wang Y."/>
            <person name="Liu Y."/>
            <person name="Tan Y."/>
            <person name="Ren X."/>
            <person name="Zhang X."/>
            <person name="Hyde K.D."/>
            <person name="Liu Y."/>
            <person name="Liu Z."/>
        </authorList>
    </citation>
    <scope>NUCLEOTIDE SEQUENCE [LARGE SCALE GENOMIC DNA]</scope>
    <source>
        <strain evidence="2 3">GZAAS20.1005</strain>
    </source>
</reference>
<organism evidence="2 3">
    <name type="scientific">Aspergillus cristatus</name>
    <name type="common">Chinese Fuzhuan brick tea-fermentation fungus</name>
    <name type="synonym">Eurotium cristatum</name>
    <dbReference type="NCBI Taxonomy" id="573508"/>
    <lineage>
        <taxon>Eukaryota</taxon>
        <taxon>Fungi</taxon>
        <taxon>Dikarya</taxon>
        <taxon>Ascomycota</taxon>
        <taxon>Pezizomycotina</taxon>
        <taxon>Eurotiomycetes</taxon>
        <taxon>Eurotiomycetidae</taxon>
        <taxon>Eurotiales</taxon>
        <taxon>Aspergillaceae</taxon>
        <taxon>Aspergillus</taxon>
        <taxon>Aspergillus subgen. Aspergillus</taxon>
    </lineage>
</organism>
<gene>
    <name evidence="2" type="ORF">SI65_04631</name>
</gene>
<evidence type="ECO:0000313" key="3">
    <source>
        <dbReference type="Proteomes" id="UP000094569"/>
    </source>
</evidence>